<feature type="transmembrane region" description="Helical" evidence="10">
    <location>
        <begin position="381"/>
        <end position="403"/>
    </location>
</feature>
<feature type="domain" description="ArnT-like N-terminal" evidence="11">
    <location>
        <begin position="53"/>
        <end position="189"/>
    </location>
</feature>
<keyword evidence="6 10" id="KW-0812">Transmembrane</keyword>
<comment type="pathway">
    <text evidence="2 10">Protein modification; protein glycosylation.</text>
</comment>
<keyword evidence="5 10" id="KW-0808">Transferase</keyword>
<dbReference type="RefSeq" id="WP_042484303.1">
    <property type="nucleotide sequence ID" value="NZ_BBPI01000018.1"/>
</dbReference>
<reference evidence="13 14" key="1">
    <citation type="submission" date="2014-11" db="EMBL/GenBank/DDBJ databases">
        <title>Whole genome shotgun sequence of Sphingomonas parapaucimobilis NBRC 15100.</title>
        <authorList>
            <person name="Katano-Makiyama Y."/>
            <person name="Hosoyama A."/>
            <person name="Hashimoto M."/>
            <person name="Hosoyama Y."/>
            <person name="Noguchi M."/>
            <person name="Numata M."/>
            <person name="Tsuchikane K."/>
            <person name="Hirakata S."/>
            <person name="Uohara A."/>
            <person name="Shimodaira J."/>
            <person name="Ohji S."/>
            <person name="Ichikawa N."/>
            <person name="Kimura A."/>
            <person name="Yamazoe A."/>
            <person name="Fujita N."/>
        </authorList>
    </citation>
    <scope>NUCLEOTIDE SEQUENCE [LARGE SCALE GENOMIC DNA]</scope>
    <source>
        <strain evidence="13 14">NBRC 15100</strain>
    </source>
</reference>
<feature type="transmembrane region" description="Helical" evidence="10">
    <location>
        <begin position="214"/>
        <end position="237"/>
    </location>
</feature>
<feature type="transmembrane region" description="Helical" evidence="10">
    <location>
        <begin position="169"/>
        <end position="194"/>
    </location>
</feature>
<evidence type="ECO:0000256" key="10">
    <source>
        <dbReference type="RuleBase" id="RU367007"/>
    </source>
</evidence>
<sequence>MTGLMRRLLAPFHRPVSALLALLIAAQALFCWRLTMPPMLVFDEVHYVPAARTLLALEGPVNIEHPLLGKTLIAAGMLLFGDNALGWRALSTVAGTAIVGGVFGIVWLMTRRTRAAAIGALLTMLNFMVLVQARIAMLDGFMAAFVVLAVAAMAWAMRGNAARSRWRWTLGAVLLGLAVGVKWAAMPYLGYAAIGFVLLKRQDPSRWPGLRWWSAWGLLGLGAALAYAATFAPAFFYMREPMTLAELLPFQLEMYARQTQILPPHHYQSTWWSWPVIGRPIWYFYEMAQGAQRGIFLLGNPAVMWGGLVAVAACALGWLRTREVRLGVAAALWIGGFAVWAIIPKSLGFYYYYFLPAIWLSVVLAVAIDRWRTWLRDWDEAYLVAVACLFVYFYPILTAGALAGPKSFARYAWFMDWR</sequence>
<evidence type="ECO:0000313" key="13">
    <source>
        <dbReference type="EMBL" id="GAM00087.1"/>
    </source>
</evidence>
<keyword evidence="4 10" id="KW-0328">Glycosyltransferase</keyword>
<comment type="caution">
    <text evidence="13">The sequence shown here is derived from an EMBL/GenBank/DDBJ whole genome shotgun (WGS) entry which is preliminary data.</text>
</comment>
<keyword evidence="7 10" id="KW-1133">Transmembrane helix</keyword>
<dbReference type="PANTHER" id="PTHR10050">
    <property type="entry name" value="DOLICHYL-PHOSPHATE-MANNOSE--PROTEIN MANNOSYLTRANSFERASE"/>
    <property type="match status" value="1"/>
</dbReference>
<dbReference type="UniPathway" id="UPA00378"/>
<dbReference type="AlphaFoldDB" id="A0A0A1W4F4"/>
<keyword evidence="14" id="KW-1185">Reference proteome</keyword>
<evidence type="ECO:0000313" key="14">
    <source>
        <dbReference type="Proteomes" id="UP000032305"/>
    </source>
</evidence>
<dbReference type="GO" id="GO:0012505">
    <property type="term" value="C:endomembrane system"/>
    <property type="evidence" value="ECO:0007669"/>
    <property type="project" value="UniProtKB-SubCell"/>
</dbReference>
<evidence type="ECO:0000256" key="3">
    <source>
        <dbReference type="ARBA" id="ARBA00007222"/>
    </source>
</evidence>
<accession>A0A0A1W4F4</accession>
<evidence type="ECO:0000259" key="12">
    <source>
        <dbReference type="Pfam" id="PF16192"/>
    </source>
</evidence>
<dbReference type="Pfam" id="PF02366">
    <property type="entry name" value="PMT"/>
    <property type="match status" value="1"/>
</dbReference>
<dbReference type="Pfam" id="PF16192">
    <property type="entry name" value="PMT_4TMC"/>
    <property type="match status" value="1"/>
</dbReference>
<evidence type="ECO:0000256" key="8">
    <source>
        <dbReference type="ARBA" id="ARBA00023136"/>
    </source>
</evidence>
<evidence type="ECO:0000256" key="4">
    <source>
        <dbReference type="ARBA" id="ARBA00022676"/>
    </source>
</evidence>
<dbReference type="eggNOG" id="COG4346">
    <property type="taxonomic scope" value="Bacteria"/>
</dbReference>
<keyword evidence="8 10" id="KW-0472">Membrane</keyword>
<dbReference type="GO" id="GO:0004169">
    <property type="term" value="F:dolichyl-phosphate-mannose-protein mannosyltransferase activity"/>
    <property type="evidence" value="ECO:0007669"/>
    <property type="project" value="UniProtKB-UniRule"/>
</dbReference>
<dbReference type="EC" id="2.4.1.-" evidence="10"/>
<feature type="transmembrane region" description="Helical" evidence="10">
    <location>
        <begin position="324"/>
        <end position="343"/>
    </location>
</feature>
<feature type="transmembrane region" description="Helical" evidence="10">
    <location>
        <begin position="350"/>
        <end position="369"/>
    </location>
</feature>
<dbReference type="EMBL" id="BBPI01000018">
    <property type="protein sequence ID" value="GAM00087.1"/>
    <property type="molecule type" value="Genomic_DNA"/>
</dbReference>
<evidence type="ECO:0000256" key="6">
    <source>
        <dbReference type="ARBA" id="ARBA00022692"/>
    </source>
</evidence>
<gene>
    <name evidence="13" type="ORF">SP5_018_01170</name>
</gene>
<comment type="function">
    <text evidence="10">Protein O-mannosyltransferase that catalyzes the transfer of a single mannose residue from a polyprenol phospho-mannosyl lipidic donor to the hydroxyl group of selected serine and threonine residues in acceptor proteins.</text>
</comment>
<comment type="subcellular location">
    <subcellularLocation>
        <location evidence="10">Cell membrane</location>
    </subcellularLocation>
    <subcellularLocation>
        <location evidence="1">Endomembrane system</location>
        <topology evidence="1">Multi-pass membrane protein</topology>
    </subcellularLocation>
</comment>
<name>A0A0A1W4F4_9SPHN</name>
<evidence type="ECO:0000256" key="2">
    <source>
        <dbReference type="ARBA" id="ARBA00004922"/>
    </source>
</evidence>
<feature type="transmembrane region" description="Helical" evidence="10">
    <location>
        <begin position="85"/>
        <end position="108"/>
    </location>
</feature>
<dbReference type="InterPro" id="IPR027005">
    <property type="entry name" value="PMT-like"/>
</dbReference>
<evidence type="ECO:0000256" key="1">
    <source>
        <dbReference type="ARBA" id="ARBA00004127"/>
    </source>
</evidence>
<dbReference type="InterPro" id="IPR032421">
    <property type="entry name" value="PMT_4TMC"/>
</dbReference>
<dbReference type="PANTHER" id="PTHR10050:SF46">
    <property type="entry name" value="PROTEIN O-MANNOSYL-TRANSFERASE 2"/>
    <property type="match status" value="1"/>
</dbReference>
<feature type="transmembrane region" description="Helical" evidence="10">
    <location>
        <begin position="141"/>
        <end position="157"/>
    </location>
</feature>
<feature type="domain" description="Protein O-mannosyl-transferase C-terminal four TM" evidence="12">
    <location>
        <begin position="246"/>
        <end position="417"/>
    </location>
</feature>
<dbReference type="Proteomes" id="UP000032305">
    <property type="component" value="Unassembled WGS sequence"/>
</dbReference>
<organism evidence="13 14">
    <name type="scientific">Sphingomonas parapaucimobilis NBRC 15100</name>
    <dbReference type="NCBI Taxonomy" id="1219049"/>
    <lineage>
        <taxon>Bacteria</taxon>
        <taxon>Pseudomonadati</taxon>
        <taxon>Pseudomonadota</taxon>
        <taxon>Alphaproteobacteria</taxon>
        <taxon>Sphingomonadales</taxon>
        <taxon>Sphingomonadaceae</taxon>
        <taxon>Sphingomonas</taxon>
    </lineage>
</organism>
<evidence type="ECO:0000256" key="9">
    <source>
        <dbReference type="ARBA" id="ARBA00093617"/>
    </source>
</evidence>
<dbReference type="InterPro" id="IPR003342">
    <property type="entry name" value="ArnT-like_N"/>
</dbReference>
<feature type="transmembrane region" description="Helical" evidence="10">
    <location>
        <begin position="295"/>
        <end position="318"/>
    </location>
</feature>
<evidence type="ECO:0000259" key="11">
    <source>
        <dbReference type="Pfam" id="PF02366"/>
    </source>
</evidence>
<evidence type="ECO:0000256" key="7">
    <source>
        <dbReference type="ARBA" id="ARBA00022989"/>
    </source>
</evidence>
<comment type="similarity">
    <text evidence="3 10">Belongs to the glycosyltransferase 39 family.</text>
</comment>
<dbReference type="GO" id="GO:0005886">
    <property type="term" value="C:plasma membrane"/>
    <property type="evidence" value="ECO:0007669"/>
    <property type="project" value="UniProtKB-SubCell"/>
</dbReference>
<protein>
    <recommendedName>
        <fullName evidence="9 10">Polyprenol-phosphate-mannose--protein mannosyltransferase</fullName>
        <ecNumber evidence="10">2.4.1.-</ecNumber>
    </recommendedName>
</protein>
<proteinExistence type="inferred from homology"/>
<keyword evidence="10" id="KW-1003">Cell membrane</keyword>
<evidence type="ECO:0000256" key="5">
    <source>
        <dbReference type="ARBA" id="ARBA00022679"/>
    </source>
</evidence>